<dbReference type="Proteomes" id="UP001054945">
    <property type="component" value="Unassembled WGS sequence"/>
</dbReference>
<feature type="compositionally biased region" description="Basic and acidic residues" evidence="1">
    <location>
        <begin position="167"/>
        <end position="178"/>
    </location>
</feature>
<proteinExistence type="predicted"/>
<protein>
    <submittedName>
        <fullName evidence="2">Uncharacterized protein</fullName>
    </submittedName>
</protein>
<feature type="compositionally biased region" description="Polar residues" evidence="1">
    <location>
        <begin position="150"/>
        <end position="159"/>
    </location>
</feature>
<feature type="compositionally biased region" description="Polar residues" evidence="1">
    <location>
        <begin position="119"/>
        <end position="139"/>
    </location>
</feature>
<gene>
    <name evidence="2" type="ORF">CEXT_316141</name>
</gene>
<reference evidence="2 3" key="1">
    <citation type="submission" date="2021-06" db="EMBL/GenBank/DDBJ databases">
        <title>Caerostris extrusa draft genome.</title>
        <authorList>
            <person name="Kono N."/>
            <person name="Arakawa K."/>
        </authorList>
    </citation>
    <scope>NUCLEOTIDE SEQUENCE [LARGE SCALE GENOMIC DNA]</scope>
</reference>
<comment type="caution">
    <text evidence="2">The sequence shown here is derived from an EMBL/GenBank/DDBJ whole genome shotgun (WGS) entry which is preliminary data.</text>
</comment>
<keyword evidence="3" id="KW-1185">Reference proteome</keyword>
<organism evidence="2 3">
    <name type="scientific">Caerostris extrusa</name>
    <name type="common">Bark spider</name>
    <name type="synonym">Caerostris bankana</name>
    <dbReference type="NCBI Taxonomy" id="172846"/>
    <lineage>
        <taxon>Eukaryota</taxon>
        <taxon>Metazoa</taxon>
        <taxon>Ecdysozoa</taxon>
        <taxon>Arthropoda</taxon>
        <taxon>Chelicerata</taxon>
        <taxon>Arachnida</taxon>
        <taxon>Araneae</taxon>
        <taxon>Araneomorphae</taxon>
        <taxon>Entelegynae</taxon>
        <taxon>Araneoidea</taxon>
        <taxon>Araneidae</taxon>
        <taxon>Caerostris</taxon>
    </lineage>
</organism>
<accession>A0AAV4MNM5</accession>
<dbReference type="EMBL" id="BPLR01019911">
    <property type="protein sequence ID" value="GIX73091.1"/>
    <property type="molecule type" value="Genomic_DNA"/>
</dbReference>
<evidence type="ECO:0000313" key="3">
    <source>
        <dbReference type="Proteomes" id="UP001054945"/>
    </source>
</evidence>
<evidence type="ECO:0000256" key="1">
    <source>
        <dbReference type="SAM" id="MobiDB-lite"/>
    </source>
</evidence>
<name>A0AAV4MNM5_CAEEX</name>
<feature type="region of interest" description="Disordered" evidence="1">
    <location>
        <begin position="115"/>
        <end position="178"/>
    </location>
</feature>
<sequence>MDGRGFCPSTEDRCRHQVPHRGHSFQLIPIFHITNPETHSKAKLQQLQPFQLWAPSYRMSRQNKITHLRIKRYFWMEEKRFEGRGRGLKDKEGEGRLKGSEDKYPLVIRSSLKTDSEQYHSIPSPNKNQWNSPLFTRTGTVDPHFPLLSTGRSPDMQSSRARKRKKAPSDIDIIFKSR</sequence>
<evidence type="ECO:0000313" key="2">
    <source>
        <dbReference type="EMBL" id="GIX73091.1"/>
    </source>
</evidence>
<dbReference type="AlphaFoldDB" id="A0AAV4MNM5"/>